<proteinExistence type="predicted"/>
<reference evidence="2 3" key="1">
    <citation type="journal article" date="2019" name="Int. J. Syst. Evol. Microbiol.">
        <title>The Global Catalogue of Microorganisms (GCM) 10K type strain sequencing project: providing services to taxonomists for standard genome sequencing and annotation.</title>
        <authorList>
            <consortium name="The Broad Institute Genomics Platform"/>
            <consortium name="The Broad Institute Genome Sequencing Center for Infectious Disease"/>
            <person name="Wu L."/>
            <person name="Ma J."/>
        </authorList>
    </citation>
    <scope>NUCLEOTIDE SEQUENCE [LARGE SCALE GENOMIC DNA]</scope>
    <source>
        <strain evidence="2 3">JCM 15572</strain>
    </source>
</reference>
<evidence type="ECO:0000313" key="3">
    <source>
        <dbReference type="Proteomes" id="UP001501705"/>
    </source>
</evidence>
<keyword evidence="3" id="KW-1185">Reference proteome</keyword>
<dbReference type="EMBL" id="BAAAPH010000040">
    <property type="protein sequence ID" value="GAA1606891.1"/>
    <property type="molecule type" value="Genomic_DNA"/>
</dbReference>
<gene>
    <name evidence="2" type="ORF">GCM10009804_73600</name>
</gene>
<comment type="caution">
    <text evidence="2">The sequence shown here is derived from an EMBL/GenBank/DDBJ whole genome shotgun (WGS) entry which is preliminary data.</text>
</comment>
<accession>A0ABN2EHD0</accession>
<name>A0ABN2EHD0_9ACTN</name>
<protein>
    <submittedName>
        <fullName evidence="2">Uncharacterized protein</fullName>
    </submittedName>
</protein>
<feature type="region of interest" description="Disordered" evidence="1">
    <location>
        <begin position="34"/>
        <end position="59"/>
    </location>
</feature>
<dbReference type="Proteomes" id="UP001501705">
    <property type="component" value="Unassembled WGS sequence"/>
</dbReference>
<sequence>MKADPQAAPQRDQLSAAIDTILSLVIIPIRRHQPRQQSLAHDHAPPYSFADTTRRPPHG</sequence>
<evidence type="ECO:0000256" key="1">
    <source>
        <dbReference type="SAM" id="MobiDB-lite"/>
    </source>
</evidence>
<organism evidence="2 3">
    <name type="scientific">Kribbella hippodromi</name>
    <dbReference type="NCBI Taxonomy" id="434347"/>
    <lineage>
        <taxon>Bacteria</taxon>
        <taxon>Bacillati</taxon>
        <taxon>Actinomycetota</taxon>
        <taxon>Actinomycetes</taxon>
        <taxon>Propionibacteriales</taxon>
        <taxon>Kribbellaceae</taxon>
        <taxon>Kribbella</taxon>
    </lineage>
</organism>
<evidence type="ECO:0000313" key="2">
    <source>
        <dbReference type="EMBL" id="GAA1606891.1"/>
    </source>
</evidence>